<dbReference type="NCBIfam" id="TIGR01141">
    <property type="entry name" value="hisC"/>
    <property type="match status" value="1"/>
</dbReference>
<dbReference type="InterPro" id="IPR015422">
    <property type="entry name" value="PyrdxlP-dep_Trfase_small"/>
</dbReference>
<dbReference type="KEGG" id="kpul:GXN76_07520"/>
<comment type="subunit">
    <text evidence="2 7">Homodimer.</text>
</comment>
<dbReference type="GO" id="GO:0000105">
    <property type="term" value="P:L-histidine biosynthetic process"/>
    <property type="evidence" value="ECO:0007669"/>
    <property type="project" value="UniProtKB-UniRule"/>
</dbReference>
<organism evidence="9 10">
    <name type="scientific">Kroppenstedtia pulmonis</name>
    <dbReference type="NCBI Taxonomy" id="1380685"/>
    <lineage>
        <taxon>Bacteria</taxon>
        <taxon>Bacillati</taxon>
        <taxon>Bacillota</taxon>
        <taxon>Bacilli</taxon>
        <taxon>Bacillales</taxon>
        <taxon>Thermoactinomycetaceae</taxon>
        <taxon>Kroppenstedtia</taxon>
    </lineage>
</organism>
<dbReference type="GO" id="GO:0004400">
    <property type="term" value="F:histidinol-phosphate transaminase activity"/>
    <property type="evidence" value="ECO:0007669"/>
    <property type="project" value="UniProtKB-UniRule"/>
</dbReference>
<dbReference type="CDD" id="cd00609">
    <property type="entry name" value="AAT_like"/>
    <property type="match status" value="1"/>
</dbReference>
<dbReference type="GO" id="GO:0030170">
    <property type="term" value="F:pyridoxal phosphate binding"/>
    <property type="evidence" value="ECO:0007669"/>
    <property type="project" value="InterPro"/>
</dbReference>
<name>A0A7D3XIW4_9BACL</name>
<dbReference type="InterPro" id="IPR015421">
    <property type="entry name" value="PyrdxlP-dep_Trfase_major"/>
</dbReference>
<comment type="pathway">
    <text evidence="7">Amino-acid biosynthesis; L-histidine biosynthesis; L-histidine from 5-phospho-alpha-D-ribose 1-diphosphate: step 7/9.</text>
</comment>
<keyword evidence="3 7" id="KW-0032">Aminotransferase</keyword>
<feature type="domain" description="Aminotransferase class I/classII large" evidence="8">
    <location>
        <begin position="30"/>
        <end position="354"/>
    </location>
</feature>
<dbReference type="Pfam" id="PF00155">
    <property type="entry name" value="Aminotran_1_2"/>
    <property type="match status" value="1"/>
</dbReference>
<keyword evidence="4 7" id="KW-0808">Transferase</keyword>
<evidence type="ECO:0000256" key="7">
    <source>
        <dbReference type="HAMAP-Rule" id="MF_01023"/>
    </source>
</evidence>
<evidence type="ECO:0000313" key="10">
    <source>
        <dbReference type="Proteomes" id="UP000503088"/>
    </source>
</evidence>
<comment type="similarity">
    <text evidence="7">Belongs to the class-II pyridoxal-phosphate-dependent aminotransferase family. Histidinol-phosphate aminotransferase subfamily.</text>
</comment>
<keyword evidence="6 7" id="KW-0368">Histidine biosynthesis</keyword>
<dbReference type="Gene3D" id="3.90.1150.10">
    <property type="entry name" value="Aspartate Aminotransferase, domain 1"/>
    <property type="match status" value="1"/>
</dbReference>
<dbReference type="RefSeq" id="WP_173221945.1">
    <property type="nucleotide sequence ID" value="NZ_CP048104.1"/>
</dbReference>
<dbReference type="InterPro" id="IPR050106">
    <property type="entry name" value="HistidinolP_aminotransfase"/>
</dbReference>
<evidence type="ECO:0000256" key="6">
    <source>
        <dbReference type="ARBA" id="ARBA00023102"/>
    </source>
</evidence>
<keyword evidence="10" id="KW-1185">Reference proteome</keyword>
<dbReference type="UniPathway" id="UPA00031">
    <property type="reaction ID" value="UER00012"/>
</dbReference>
<comment type="cofactor">
    <cofactor evidence="1 7">
        <name>pyridoxal 5'-phosphate</name>
        <dbReference type="ChEBI" id="CHEBI:597326"/>
    </cofactor>
</comment>
<dbReference type="PANTHER" id="PTHR43643:SF3">
    <property type="entry name" value="HISTIDINOL-PHOSPHATE AMINOTRANSFERASE"/>
    <property type="match status" value="1"/>
</dbReference>
<gene>
    <name evidence="7" type="primary">hisC</name>
    <name evidence="9" type="ORF">GXN76_07520</name>
</gene>
<dbReference type="EC" id="2.6.1.9" evidence="7"/>
<dbReference type="InterPro" id="IPR015424">
    <property type="entry name" value="PyrdxlP-dep_Trfase"/>
</dbReference>
<dbReference type="EMBL" id="CP048104">
    <property type="protein sequence ID" value="QKG84339.1"/>
    <property type="molecule type" value="Genomic_DNA"/>
</dbReference>
<proteinExistence type="inferred from homology"/>
<keyword evidence="7" id="KW-0028">Amino-acid biosynthesis</keyword>
<evidence type="ECO:0000256" key="1">
    <source>
        <dbReference type="ARBA" id="ARBA00001933"/>
    </source>
</evidence>
<dbReference type="InterPro" id="IPR005861">
    <property type="entry name" value="HisP_aminotrans"/>
</dbReference>
<accession>A0A7D3XIW4</accession>
<evidence type="ECO:0000313" key="9">
    <source>
        <dbReference type="EMBL" id="QKG84339.1"/>
    </source>
</evidence>
<dbReference type="Gene3D" id="3.40.640.10">
    <property type="entry name" value="Type I PLP-dependent aspartate aminotransferase-like (Major domain)"/>
    <property type="match status" value="1"/>
</dbReference>
<sequence>MKTKPALKGLPVYEPGKPLEEVKRELGLNEVIKLASNENPYGCSQSVWESLMEERELFNLYPEGEAPELREELAGFLGVDPDRLLFGNGSDEIVQMIARAYLEPGAEAVMADKTFSRYKTQVLIEGSKPVEVPLVDGKHDLEAMARAATERTRIIWVCNPNNPTGTIISRQEWVNFLNRIPEHVLVVLDEAYKEYVTDPDYPDSVHWAKDHPRLIVLRTFSKIYGLASFRIGYGITSPEIVAELNRVREPFNANRLAQRAARAALQDQDFVSHCREQNRRGIEEIQTRLDQWGLSYYPTQGNFILLDTRQPSDTVFHCLLKRGIIVRSGTPLGFPTHIRVTIGKPEQNKRFLDELAKCLHLPRPEKEF</sequence>
<dbReference type="HAMAP" id="MF_01023">
    <property type="entry name" value="HisC_aminotrans_2"/>
    <property type="match status" value="1"/>
</dbReference>
<dbReference type="PANTHER" id="PTHR43643">
    <property type="entry name" value="HISTIDINOL-PHOSPHATE AMINOTRANSFERASE 2"/>
    <property type="match status" value="1"/>
</dbReference>
<feature type="modified residue" description="N6-(pyridoxal phosphate)lysine" evidence="7">
    <location>
        <position position="222"/>
    </location>
</feature>
<protein>
    <recommendedName>
        <fullName evidence="7">Histidinol-phosphate aminotransferase</fullName>
        <ecNumber evidence="7">2.6.1.9</ecNumber>
    </recommendedName>
    <alternativeName>
        <fullName evidence="7">Imidazole acetol-phosphate transaminase</fullName>
    </alternativeName>
</protein>
<evidence type="ECO:0000259" key="8">
    <source>
        <dbReference type="Pfam" id="PF00155"/>
    </source>
</evidence>
<evidence type="ECO:0000256" key="4">
    <source>
        <dbReference type="ARBA" id="ARBA00022679"/>
    </source>
</evidence>
<dbReference type="InterPro" id="IPR004839">
    <property type="entry name" value="Aminotransferase_I/II_large"/>
</dbReference>
<comment type="catalytic activity">
    <reaction evidence="7">
        <text>L-histidinol phosphate + 2-oxoglutarate = 3-(imidazol-4-yl)-2-oxopropyl phosphate + L-glutamate</text>
        <dbReference type="Rhea" id="RHEA:23744"/>
        <dbReference type="ChEBI" id="CHEBI:16810"/>
        <dbReference type="ChEBI" id="CHEBI:29985"/>
        <dbReference type="ChEBI" id="CHEBI:57766"/>
        <dbReference type="ChEBI" id="CHEBI:57980"/>
        <dbReference type="EC" id="2.6.1.9"/>
    </reaction>
</comment>
<evidence type="ECO:0000256" key="2">
    <source>
        <dbReference type="ARBA" id="ARBA00011738"/>
    </source>
</evidence>
<dbReference type="SUPFAM" id="SSF53383">
    <property type="entry name" value="PLP-dependent transferases"/>
    <property type="match status" value="1"/>
</dbReference>
<evidence type="ECO:0000256" key="5">
    <source>
        <dbReference type="ARBA" id="ARBA00022898"/>
    </source>
</evidence>
<dbReference type="AlphaFoldDB" id="A0A7D3XIW4"/>
<dbReference type="Proteomes" id="UP000503088">
    <property type="component" value="Chromosome"/>
</dbReference>
<keyword evidence="5 7" id="KW-0663">Pyridoxal phosphate</keyword>
<reference evidence="9 10" key="1">
    <citation type="submission" date="2020-01" db="EMBL/GenBank/DDBJ databases">
        <authorList>
            <person name="Gulvik C.A."/>
            <person name="Batra D.G."/>
        </authorList>
    </citation>
    <scope>NUCLEOTIDE SEQUENCE [LARGE SCALE GENOMIC DNA]</scope>
    <source>
        <strain evidence="9 10">W9323</strain>
    </source>
</reference>
<evidence type="ECO:0000256" key="3">
    <source>
        <dbReference type="ARBA" id="ARBA00022576"/>
    </source>
</evidence>